<dbReference type="EMBL" id="LVHI01000040">
    <property type="protein sequence ID" value="OAK51171.1"/>
    <property type="molecule type" value="Genomic_DNA"/>
</dbReference>
<organism evidence="1 2">
    <name type="scientific">Rhodococcoides kyotonense</name>
    <dbReference type="NCBI Taxonomy" id="398843"/>
    <lineage>
        <taxon>Bacteria</taxon>
        <taxon>Bacillati</taxon>
        <taxon>Actinomycetota</taxon>
        <taxon>Actinomycetes</taxon>
        <taxon>Mycobacteriales</taxon>
        <taxon>Nocardiaceae</taxon>
        <taxon>Rhodococcoides</taxon>
    </lineage>
</organism>
<accession>A0A177Y6Q7</accession>
<comment type="caution">
    <text evidence="1">The sequence shown here is derived from an EMBL/GenBank/DDBJ whole genome shotgun (WGS) entry which is preliminary data.</text>
</comment>
<evidence type="ECO:0008006" key="3">
    <source>
        <dbReference type="Google" id="ProtNLM"/>
    </source>
</evidence>
<protein>
    <recommendedName>
        <fullName evidence="3">IrrE N-terminal-like domain-containing protein</fullName>
    </recommendedName>
</protein>
<keyword evidence="2" id="KW-1185">Reference proteome</keyword>
<evidence type="ECO:0000313" key="2">
    <source>
        <dbReference type="Proteomes" id="UP000077519"/>
    </source>
</evidence>
<reference evidence="1 2" key="1">
    <citation type="submission" date="2016-03" db="EMBL/GenBank/DDBJ databases">
        <title>Genome sequence of Rhodococcus kyotonensis KB10.</title>
        <authorList>
            <person name="Jeong H."/>
            <person name="Hong C.E."/>
            <person name="Jo S.H."/>
            <person name="Park J.M."/>
        </authorList>
    </citation>
    <scope>NUCLEOTIDE SEQUENCE [LARGE SCALE GENOMIC DNA]</scope>
    <source>
        <strain evidence="1 2">KB10</strain>
    </source>
</reference>
<dbReference type="AlphaFoldDB" id="A0A177Y6Q7"/>
<gene>
    <name evidence="1" type="ORF">A3K89_13200</name>
</gene>
<proteinExistence type="predicted"/>
<name>A0A177Y6Q7_9NOCA</name>
<dbReference type="RefSeq" id="WP_068431715.1">
    <property type="nucleotide sequence ID" value="NZ_LVHI01000040.1"/>
</dbReference>
<dbReference type="Proteomes" id="UP000077519">
    <property type="component" value="Unassembled WGS sequence"/>
</dbReference>
<evidence type="ECO:0000313" key="1">
    <source>
        <dbReference type="EMBL" id="OAK51171.1"/>
    </source>
</evidence>
<sequence>MKHLRRQRLLRGMSVPDPFSIDRLCDEVTAVTGRPLRVESAALPYGVAGALFRSEASDVIVHDQVLPRLARLNTILHEVGHVILGHDSARGDDVEPIEFSVLMPDAVANFRCSARRTDFTTGPERDAELFARATLRRILESNTEVTAAGRLWASLTHPVRTHW</sequence>